<proteinExistence type="predicted"/>
<feature type="compositionally biased region" description="Polar residues" evidence="1">
    <location>
        <begin position="53"/>
        <end position="67"/>
    </location>
</feature>
<evidence type="ECO:0000313" key="3">
    <source>
        <dbReference type="Proteomes" id="UP000789759"/>
    </source>
</evidence>
<feature type="non-terminal residue" evidence="2">
    <location>
        <position position="1"/>
    </location>
</feature>
<dbReference type="EMBL" id="CAJVQA010035533">
    <property type="protein sequence ID" value="CAG8807266.1"/>
    <property type="molecule type" value="Genomic_DNA"/>
</dbReference>
<protein>
    <submittedName>
        <fullName evidence="2">19978_t:CDS:1</fullName>
    </submittedName>
</protein>
<feature type="region of interest" description="Disordered" evidence="1">
    <location>
        <begin position="46"/>
        <end position="67"/>
    </location>
</feature>
<keyword evidence="3" id="KW-1185">Reference proteome</keyword>
<evidence type="ECO:0000256" key="1">
    <source>
        <dbReference type="SAM" id="MobiDB-lite"/>
    </source>
</evidence>
<comment type="caution">
    <text evidence="2">The sequence shown here is derived from an EMBL/GenBank/DDBJ whole genome shotgun (WGS) entry which is preliminary data.</text>
</comment>
<gene>
    <name evidence="2" type="ORF">CPELLU_LOCUS18282</name>
</gene>
<organism evidence="2 3">
    <name type="scientific">Cetraspora pellucida</name>
    <dbReference type="NCBI Taxonomy" id="1433469"/>
    <lineage>
        <taxon>Eukaryota</taxon>
        <taxon>Fungi</taxon>
        <taxon>Fungi incertae sedis</taxon>
        <taxon>Mucoromycota</taxon>
        <taxon>Glomeromycotina</taxon>
        <taxon>Glomeromycetes</taxon>
        <taxon>Diversisporales</taxon>
        <taxon>Gigasporaceae</taxon>
        <taxon>Cetraspora</taxon>
    </lineage>
</organism>
<name>A0A9N9K242_9GLOM</name>
<dbReference type="AlphaFoldDB" id="A0A9N9K242"/>
<reference evidence="2" key="1">
    <citation type="submission" date="2021-06" db="EMBL/GenBank/DDBJ databases">
        <authorList>
            <person name="Kallberg Y."/>
            <person name="Tangrot J."/>
            <person name="Rosling A."/>
        </authorList>
    </citation>
    <scope>NUCLEOTIDE SEQUENCE</scope>
    <source>
        <strain evidence="2">FL966</strain>
    </source>
</reference>
<evidence type="ECO:0000313" key="2">
    <source>
        <dbReference type="EMBL" id="CAG8807266.1"/>
    </source>
</evidence>
<sequence>EPGDRYEKGAYERCLECMASGQFTQKLEQKKRASLMISEVGQRPDYWEETNERSPTVLTAGEQNSDI</sequence>
<dbReference type="Proteomes" id="UP000789759">
    <property type="component" value="Unassembled WGS sequence"/>
</dbReference>
<accession>A0A9N9K242</accession>